<proteinExistence type="predicted"/>
<organism evidence="1">
    <name type="scientific">Ensete ventricosum</name>
    <name type="common">Abyssinian banana</name>
    <name type="synonym">Musa ensete</name>
    <dbReference type="NCBI Taxonomy" id="4639"/>
    <lineage>
        <taxon>Eukaryota</taxon>
        <taxon>Viridiplantae</taxon>
        <taxon>Streptophyta</taxon>
        <taxon>Embryophyta</taxon>
        <taxon>Tracheophyta</taxon>
        <taxon>Spermatophyta</taxon>
        <taxon>Magnoliopsida</taxon>
        <taxon>Liliopsida</taxon>
        <taxon>Zingiberales</taxon>
        <taxon>Musaceae</taxon>
        <taxon>Ensete</taxon>
    </lineage>
</organism>
<protein>
    <submittedName>
        <fullName evidence="1">Uncharacterized protein</fullName>
    </submittedName>
</protein>
<accession>A0A444FXB6</accession>
<sequence>MGVSQHSLLFLDAVLATCRNLQLKICDWESLHTTHEKKAEDSKGGGHRLGEEYWHEQMKTNRKSAASKKELKGKESIWLGKCLLERTKILSKNGEAALPTQISINDQGTVKVLHEKDLASDKLLKL</sequence>
<dbReference type="Proteomes" id="UP000290560">
    <property type="component" value="Unassembled WGS sequence"/>
</dbReference>
<name>A0A444FXB6_ENSVE</name>
<evidence type="ECO:0000313" key="1">
    <source>
        <dbReference type="EMBL" id="RZR70975.1"/>
    </source>
</evidence>
<reference evidence="1" key="1">
    <citation type="journal article" date="2018" name="Data Brief">
        <title>Genome sequence data from 17 accessions of Ensete ventricosum, a staple food crop for millions in Ethiopia.</title>
        <authorList>
            <person name="Yemataw Z."/>
            <person name="Muzemil S."/>
            <person name="Ambachew D."/>
            <person name="Tripathi L."/>
            <person name="Tesfaye K."/>
            <person name="Chala A."/>
            <person name="Farbos A."/>
            <person name="O'Neill P."/>
            <person name="Moore K."/>
            <person name="Grant M."/>
            <person name="Studholme D.J."/>
        </authorList>
    </citation>
    <scope>NUCLEOTIDE SEQUENCE [LARGE SCALE GENOMIC DNA]</scope>
    <source>
        <tissue evidence="1">Leaf</tissue>
    </source>
</reference>
<dbReference type="AlphaFoldDB" id="A0A444FXB6"/>
<dbReference type="EMBL" id="KV875479">
    <property type="protein sequence ID" value="RZR70975.1"/>
    <property type="molecule type" value="Genomic_DNA"/>
</dbReference>
<gene>
    <name evidence="1" type="ORF">BHM03_00002576</name>
</gene>